<dbReference type="InterPro" id="IPR040521">
    <property type="entry name" value="KDZ"/>
</dbReference>
<protein>
    <recommendedName>
        <fullName evidence="2">CxC2-like cysteine cluster KDZ transposase-associated domain-containing protein</fullName>
    </recommendedName>
</protein>
<dbReference type="PANTHER" id="PTHR33096:SF1">
    <property type="entry name" value="CXC1-LIKE CYSTEINE CLUSTER ASSOCIATED WITH KDZ TRANSPOSASES DOMAIN-CONTAINING PROTEIN"/>
    <property type="match status" value="1"/>
</dbReference>
<feature type="region of interest" description="Disordered" evidence="1">
    <location>
        <begin position="726"/>
        <end position="748"/>
    </location>
</feature>
<evidence type="ECO:0000256" key="1">
    <source>
        <dbReference type="SAM" id="MobiDB-lite"/>
    </source>
</evidence>
<feature type="compositionally biased region" description="Basic and acidic residues" evidence="1">
    <location>
        <begin position="732"/>
        <end position="748"/>
    </location>
</feature>
<dbReference type="STRING" id="1314778.A0A5C3NVM5"/>
<dbReference type="Pfam" id="PF18758">
    <property type="entry name" value="KDZ"/>
    <property type="match status" value="1"/>
</dbReference>
<organism evidence="3 4">
    <name type="scientific">Polyporus arcularius HHB13444</name>
    <dbReference type="NCBI Taxonomy" id="1314778"/>
    <lineage>
        <taxon>Eukaryota</taxon>
        <taxon>Fungi</taxon>
        <taxon>Dikarya</taxon>
        <taxon>Basidiomycota</taxon>
        <taxon>Agaricomycotina</taxon>
        <taxon>Agaricomycetes</taxon>
        <taxon>Polyporales</taxon>
        <taxon>Polyporaceae</taxon>
        <taxon>Polyporus</taxon>
    </lineage>
</organism>
<accession>A0A5C3NVM5</accession>
<dbReference type="InterPro" id="IPR041457">
    <property type="entry name" value="CxC2_KDZ-assoc"/>
</dbReference>
<sequence length="962" mass="109509">MQTWLPERDQYLDELVRWEGHGSFFADRCAHCPQAPAGRAVFRCLDCSPGPLSCAGCLVGKHSQLPYHRIQRWTGQSFETSALCDAGLSIQLGHADGSACSNPIAGRKDFCAIDINGRHNLHINFCGCDHAADAGNLVQQLMRFDLYPATHVEPNTAFTFRMLEHYHIQSLQGKISMFDYYQSLERLTDNTGTRKLQDRYKAFMRVVAQWRHLKMLKRGGRAHDPSGVAGTLPGQLAIGCPACPRPGINIPDNWDTISDDLKYLYVLSVAIDACFRLKRRAVSDEHKDPILGSGWGYFVEDSGYREILTQYAEQKEMSTCSGLAAIDHANTKYHKGYAATGVGAVICSRHEFMLANGVGDTQVGERYINMDYIFVSAMLHHLVVNKLITYDIACQWSKGLVERISKFPAHMQINLPEDATFFGIPKLHYHSHKSTGHSIFSLNYRLGAGRLDGEGIERRWWWIQPIANSTKVMGPGGRQGMLEDQWGYANWRKFVMMPWTLRDRLILAWAEYHEHKELFDSFTVSLIQMNIAQWKAAVEAWEKDQSLPDPYEVKISGPTQAHIRKEISEEESKASAATGYIPLHDVSPSGFITTGIDLEEHQRRIRREAAKATASKLPALVERRHALRRRLVRFRELQAVYMPAALPVLAEDPAARLDVEQVENVRLGLPSDIADSHRSKVCSTRLQEIEARLREAQCRDALQDLRNKLHSLAHLYKYKKLNVRHQGANTRAHADLNKQEERKRRAAERYRRARRAKLSLSGRGPWENELRELLDDDIRHLSDDDPGLLSKKRKRDHGRPGLGEGRKKISWIWKGADTDGNAGETDSLRVEWLKSRARWMRWHEETKLLPEEMRRCLATLLYEEQEWIKRATARAVDDPRLREGLVAYALDQAAIRRRMRSTFRTVCLDAAQKAGAGSGAEWELVAGQEVPLHALPEVADDMMDITQMYELDGEDLEMPQWA</sequence>
<proteinExistence type="predicted"/>
<gene>
    <name evidence="3" type="ORF">K466DRAFT_501978</name>
</gene>
<dbReference type="Proteomes" id="UP000308197">
    <property type="component" value="Unassembled WGS sequence"/>
</dbReference>
<evidence type="ECO:0000259" key="2">
    <source>
        <dbReference type="Pfam" id="PF18803"/>
    </source>
</evidence>
<dbReference type="PANTHER" id="PTHR33096">
    <property type="entry name" value="CXC2 DOMAIN-CONTAINING PROTEIN"/>
    <property type="match status" value="1"/>
</dbReference>
<dbReference type="Pfam" id="PF18803">
    <property type="entry name" value="CxC2"/>
    <property type="match status" value="1"/>
</dbReference>
<dbReference type="AlphaFoldDB" id="A0A5C3NVM5"/>
<evidence type="ECO:0000313" key="3">
    <source>
        <dbReference type="EMBL" id="TFK81526.1"/>
    </source>
</evidence>
<dbReference type="EMBL" id="ML211592">
    <property type="protein sequence ID" value="TFK81526.1"/>
    <property type="molecule type" value="Genomic_DNA"/>
</dbReference>
<reference evidence="3 4" key="1">
    <citation type="journal article" date="2019" name="Nat. Ecol. Evol.">
        <title>Megaphylogeny resolves global patterns of mushroom evolution.</title>
        <authorList>
            <person name="Varga T."/>
            <person name="Krizsan K."/>
            <person name="Foldi C."/>
            <person name="Dima B."/>
            <person name="Sanchez-Garcia M."/>
            <person name="Sanchez-Ramirez S."/>
            <person name="Szollosi G.J."/>
            <person name="Szarkandi J.G."/>
            <person name="Papp V."/>
            <person name="Albert L."/>
            <person name="Andreopoulos W."/>
            <person name="Angelini C."/>
            <person name="Antonin V."/>
            <person name="Barry K.W."/>
            <person name="Bougher N.L."/>
            <person name="Buchanan P."/>
            <person name="Buyck B."/>
            <person name="Bense V."/>
            <person name="Catcheside P."/>
            <person name="Chovatia M."/>
            <person name="Cooper J."/>
            <person name="Damon W."/>
            <person name="Desjardin D."/>
            <person name="Finy P."/>
            <person name="Geml J."/>
            <person name="Haridas S."/>
            <person name="Hughes K."/>
            <person name="Justo A."/>
            <person name="Karasinski D."/>
            <person name="Kautmanova I."/>
            <person name="Kiss B."/>
            <person name="Kocsube S."/>
            <person name="Kotiranta H."/>
            <person name="LaButti K.M."/>
            <person name="Lechner B.E."/>
            <person name="Liimatainen K."/>
            <person name="Lipzen A."/>
            <person name="Lukacs Z."/>
            <person name="Mihaltcheva S."/>
            <person name="Morgado L.N."/>
            <person name="Niskanen T."/>
            <person name="Noordeloos M.E."/>
            <person name="Ohm R.A."/>
            <person name="Ortiz-Santana B."/>
            <person name="Ovrebo C."/>
            <person name="Racz N."/>
            <person name="Riley R."/>
            <person name="Savchenko A."/>
            <person name="Shiryaev A."/>
            <person name="Soop K."/>
            <person name="Spirin V."/>
            <person name="Szebenyi C."/>
            <person name="Tomsovsky M."/>
            <person name="Tulloss R.E."/>
            <person name="Uehling J."/>
            <person name="Grigoriev I.V."/>
            <person name="Vagvolgyi C."/>
            <person name="Papp T."/>
            <person name="Martin F.M."/>
            <person name="Miettinen O."/>
            <person name="Hibbett D.S."/>
            <person name="Nagy L.G."/>
        </authorList>
    </citation>
    <scope>NUCLEOTIDE SEQUENCE [LARGE SCALE GENOMIC DNA]</scope>
    <source>
        <strain evidence="3 4">HHB13444</strain>
    </source>
</reference>
<name>A0A5C3NVM5_9APHY</name>
<evidence type="ECO:0000313" key="4">
    <source>
        <dbReference type="Proteomes" id="UP000308197"/>
    </source>
</evidence>
<dbReference type="InParanoid" id="A0A5C3NVM5"/>
<keyword evidence="4" id="KW-1185">Reference proteome</keyword>
<feature type="domain" description="CxC2-like cysteine cluster KDZ transposase-associated" evidence="2">
    <location>
        <begin position="84"/>
        <end position="192"/>
    </location>
</feature>